<sequence length="208" mass="22050">MSNDIFLVTNEAGLGYTLGHPGWLTGDTPETARRLTADELVAAGYGLKLIDEPPTFDAGKQACAVAPIDQWEVTETTATVKYLVTDLPFETVRALKLAALADKRWSVETGGIAINGAPVRTDANSQAKITGAVSLFQNDPSLEAIDWEAQPGVWVTLDAPTMKVIGVAVGRHVQTCFSRARALSADIMAAADIEALDAVDIEAGWPGQ</sequence>
<proteinExistence type="predicted"/>
<accession>A0ABU8K9H7</accession>
<dbReference type="RefSeq" id="WP_337092633.1">
    <property type="nucleotide sequence ID" value="NZ_JAPYKO010000004.1"/>
</dbReference>
<comment type="caution">
    <text evidence="2">The sequence shown here is derived from an EMBL/GenBank/DDBJ whole genome shotgun (WGS) entry which is preliminary data.</text>
</comment>
<dbReference type="EMBL" id="JAPYKO010000004">
    <property type="protein sequence ID" value="MEI9402301.1"/>
    <property type="molecule type" value="Genomic_DNA"/>
</dbReference>
<evidence type="ECO:0000313" key="2">
    <source>
        <dbReference type="EMBL" id="MEI9402301.1"/>
    </source>
</evidence>
<gene>
    <name evidence="2" type="ORF">O7A05_09005</name>
</gene>
<protein>
    <submittedName>
        <fullName evidence="2">DUF4376 domain-containing protein</fullName>
    </submittedName>
</protein>
<keyword evidence="3" id="KW-1185">Reference proteome</keyword>
<evidence type="ECO:0000313" key="3">
    <source>
        <dbReference type="Proteomes" id="UP001366503"/>
    </source>
</evidence>
<feature type="domain" description="DUF4376" evidence="1">
    <location>
        <begin position="92"/>
        <end position="199"/>
    </location>
</feature>
<dbReference type="Pfam" id="PF14301">
    <property type="entry name" value="DUF4376"/>
    <property type="match status" value="1"/>
</dbReference>
<dbReference type="InterPro" id="IPR025484">
    <property type="entry name" value="DUF4376"/>
</dbReference>
<organism evidence="2 3">
    <name type="scientific">Mesorhizobium argentiipisi</name>
    <dbReference type="NCBI Taxonomy" id="3015175"/>
    <lineage>
        <taxon>Bacteria</taxon>
        <taxon>Pseudomonadati</taxon>
        <taxon>Pseudomonadota</taxon>
        <taxon>Alphaproteobacteria</taxon>
        <taxon>Hyphomicrobiales</taxon>
        <taxon>Phyllobacteriaceae</taxon>
        <taxon>Mesorhizobium</taxon>
    </lineage>
</organism>
<name>A0ABU8K9H7_9HYPH</name>
<dbReference type="Proteomes" id="UP001366503">
    <property type="component" value="Unassembled WGS sequence"/>
</dbReference>
<evidence type="ECO:0000259" key="1">
    <source>
        <dbReference type="Pfam" id="PF14301"/>
    </source>
</evidence>
<reference evidence="2 3" key="1">
    <citation type="submission" date="2022-12" db="EMBL/GenBank/DDBJ databases">
        <authorList>
            <person name="Muema E."/>
        </authorList>
    </citation>
    <scope>NUCLEOTIDE SEQUENCE [LARGE SCALE GENOMIC DNA]</scope>
    <source>
        <strain evidence="3">1330</strain>
    </source>
</reference>